<proteinExistence type="predicted"/>
<dbReference type="OrthoDB" id="2433784at2759"/>
<evidence type="ECO:0000313" key="1">
    <source>
        <dbReference type="EMBL" id="CAG8681587.1"/>
    </source>
</evidence>
<feature type="non-terminal residue" evidence="1">
    <location>
        <position position="1"/>
    </location>
</feature>
<name>A0A9N9ENJ4_9GLOM</name>
<dbReference type="EMBL" id="CAJVPY010007511">
    <property type="protein sequence ID" value="CAG8681587.1"/>
    <property type="molecule type" value="Genomic_DNA"/>
</dbReference>
<feature type="non-terminal residue" evidence="1">
    <location>
        <position position="130"/>
    </location>
</feature>
<accession>A0A9N9ENJ4</accession>
<evidence type="ECO:0000313" key="2">
    <source>
        <dbReference type="Proteomes" id="UP000789405"/>
    </source>
</evidence>
<dbReference type="Proteomes" id="UP000789405">
    <property type="component" value="Unassembled WGS sequence"/>
</dbReference>
<reference evidence="1" key="1">
    <citation type="submission" date="2021-06" db="EMBL/GenBank/DDBJ databases">
        <authorList>
            <person name="Kallberg Y."/>
            <person name="Tangrot J."/>
            <person name="Rosling A."/>
        </authorList>
    </citation>
    <scope>NUCLEOTIDE SEQUENCE</scope>
    <source>
        <strain evidence="1">MA453B</strain>
    </source>
</reference>
<keyword evidence="2" id="KW-1185">Reference proteome</keyword>
<protein>
    <submittedName>
        <fullName evidence="1">9840_t:CDS:1</fullName>
    </submittedName>
</protein>
<gene>
    <name evidence="1" type="ORF">DERYTH_LOCUS11837</name>
</gene>
<organism evidence="1 2">
    <name type="scientific">Dentiscutata erythropus</name>
    <dbReference type="NCBI Taxonomy" id="1348616"/>
    <lineage>
        <taxon>Eukaryota</taxon>
        <taxon>Fungi</taxon>
        <taxon>Fungi incertae sedis</taxon>
        <taxon>Mucoromycota</taxon>
        <taxon>Glomeromycotina</taxon>
        <taxon>Glomeromycetes</taxon>
        <taxon>Diversisporales</taxon>
        <taxon>Gigasporaceae</taxon>
        <taxon>Dentiscutata</taxon>
    </lineage>
</organism>
<dbReference type="AlphaFoldDB" id="A0A9N9ENJ4"/>
<sequence>MCQSSISQTSLKPLQEQNEIARECKTVPYEIKKIWRDNLAMEEKTIRRRNKNEIKSGSSEIISKERQRQIDRADGYTIDNPFIIDMFKALNIGFNSPSRYTLSERILDEEVAKIKKSINAELDDEINLTL</sequence>
<comment type="caution">
    <text evidence="1">The sequence shown here is derived from an EMBL/GenBank/DDBJ whole genome shotgun (WGS) entry which is preliminary data.</text>
</comment>